<accession>A0A7T4B979</accession>
<dbReference type="GO" id="GO:0008270">
    <property type="term" value="F:zinc ion binding"/>
    <property type="evidence" value="ECO:0007669"/>
    <property type="project" value="UniProtKB-UniRule"/>
</dbReference>
<dbReference type="RefSeq" id="WP_198487373.1">
    <property type="nucleotide sequence ID" value="NZ_CP065997.1"/>
</dbReference>
<evidence type="ECO:0000313" key="3">
    <source>
        <dbReference type="EMBL" id="QQB37964.1"/>
    </source>
</evidence>
<organism evidence="3 4">
    <name type="scientific">Achromobacter deleyi</name>
    <dbReference type="NCBI Taxonomy" id="1353891"/>
    <lineage>
        <taxon>Bacteria</taxon>
        <taxon>Pseudomonadati</taxon>
        <taxon>Pseudomonadota</taxon>
        <taxon>Betaproteobacteria</taxon>
        <taxon>Burkholderiales</taxon>
        <taxon>Alcaligenaceae</taxon>
        <taxon>Achromobacter</taxon>
    </lineage>
</organism>
<feature type="domain" description="ClpX-type ZB" evidence="2">
    <location>
        <begin position="1"/>
        <end position="59"/>
    </location>
</feature>
<dbReference type="GO" id="GO:0046983">
    <property type="term" value="F:protein dimerization activity"/>
    <property type="evidence" value="ECO:0007669"/>
    <property type="project" value="UniProtKB-UniRule"/>
</dbReference>
<dbReference type="InterPro" id="IPR038366">
    <property type="entry name" value="Znf_CppX_C4_sf"/>
</dbReference>
<dbReference type="Pfam" id="PF06689">
    <property type="entry name" value="zf-C4_ClpX"/>
    <property type="match status" value="1"/>
</dbReference>
<dbReference type="AlphaFoldDB" id="A0A7T4B979"/>
<keyword evidence="1" id="KW-0143">Chaperone</keyword>
<dbReference type="PROSITE" id="PS51902">
    <property type="entry name" value="CLPX_ZB"/>
    <property type="match status" value="1"/>
</dbReference>
<keyword evidence="1" id="KW-0479">Metal-binding</keyword>
<name>A0A7T4B979_9BURK</name>
<dbReference type="Gene3D" id="6.20.220.10">
    <property type="entry name" value="ClpX chaperone, C4-type zinc finger domain"/>
    <property type="match status" value="1"/>
</dbReference>
<gene>
    <name evidence="3" type="ORF">I6I07_15885</name>
</gene>
<feature type="binding site" evidence="1">
    <location>
        <position position="14"/>
    </location>
    <ligand>
        <name>Zn(2+)</name>
        <dbReference type="ChEBI" id="CHEBI:29105"/>
    </ligand>
</feature>
<dbReference type="EMBL" id="CP065997">
    <property type="protein sequence ID" value="QQB37964.1"/>
    <property type="molecule type" value="Genomic_DNA"/>
</dbReference>
<protein>
    <recommendedName>
        <fullName evidence="2">ClpX-type ZB domain-containing protein</fullName>
    </recommendedName>
</protein>
<keyword evidence="1" id="KW-0862">Zinc</keyword>
<dbReference type="GO" id="GO:0006457">
    <property type="term" value="P:protein folding"/>
    <property type="evidence" value="ECO:0007669"/>
    <property type="project" value="UniProtKB-UniRule"/>
</dbReference>
<reference evidence="3 4" key="1">
    <citation type="submission" date="2020-12" db="EMBL/GenBank/DDBJ databases">
        <title>FDA dAtabase for Regulatory Grade micrObial Sequences (FDA-ARGOS): Supporting development and validation of Infectious Disease Dx tests.</title>
        <authorList>
            <person name="Sproer C."/>
            <person name="Gronow S."/>
            <person name="Severitt S."/>
            <person name="Schroder I."/>
            <person name="Tallon L."/>
            <person name="Sadzewicz L."/>
            <person name="Zhao X."/>
            <person name="Boylan J."/>
            <person name="Ott S."/>
            <person name="Bowen H."/>
            <person name="Vavikolanu K."/>
            <person name="Mehta A."/>
            <person name="Aluvathingal J."/>
            <person name="Nadendla S."/>
            <person name="Lowell S."/>
            <person name="Myers T."/>
            <person name="Yan Y."/>
            <person name="Sichtig H."/>
        </authorList>
    </citation>
    <scope>NUCLEOTIDE SEQUENCE [LARGE SCALE GENOMIC DNA]</scope>
    <source>
        <strain evidence="3 4">FDAARGOS_1050</strain>
    </source>
</reference>
<dbReference type="InterPro" id="IPR059188">
    <property type="entry name" value="Znf_CLPX-like"/>
</dbReference>
<sequence>MAIFQREMAVCDFCGKDADHVAFIVVGSISVEKALTPAICDGCIDLCAELAAEHRKKHQGPSHG</sequence>
<proteinExistence type="inferred from homology"/>
<feature type="binding site" evidence="1">
    <location>
        <position position="40"/>
    </location>
    <ligand>
        <name>Zn(2+)</name>
        <dbReference type="ChEBI" id="CHEBI:29105"/>
    </ligand>
</feature>
<dbReference type="SMART" id="SM00994">
    <property type="entry name" value="zf-C4_ClpX"/>
    <property type="match status" value="1"/>
</dbReference>
<feature type="binding site" evidence="1">
    <location>
        <position position="11"/>
    </location>
    <ligand>
        <name>Zn(2+)</name>
        <dbReference type="ChEBI" id="CHEBI:29105"/>
    </ligand>
</feature>
<dbReference type="Proteomes" id="UP000595231">
    <property type="component" value="Chromosome"/>
</dbReference>
<evidence type="ECO:0000256" key="1">
    <source>
        <dbReference type="PROSITE-ProRule" id="PRU01250"/>
    </source>
</evidence>
<dbReference type="InterPro" id="IPR010603">
    <property type="entry name" value="Znf_CppX_C4"/>
</dbReference>
<evidence type="ECO:0000313" key="4">
    <source>
        <dbReference type="Proteomes" id="UP000595231"/>
    </source>
</evidence>
<feature type="binding site" evidence="1">
    <location>
        <position position="43"/>
    </location>
    <ligand>
        <name>Zn(2+)</name>
        <dbReference type="ChEBI" id="CHEBI:29105"/>
    </ligand>
</feature>
<dbReference type="GO" id="GO:0051082">
    <property type="term" value="F:unfolded protein binding"/>
    <property type="evidence" value="ECO:0007669"/>
    <property type="project" value="UniProtKB-UniRule"/>
</dbReference>
<evidence type="ECO:0000259" key="2">
    <source>
        <dbReference type="PROSITE" id="PS51902"/>
    </source>
</evidence>
<comment type="similarity">
    <text evidence="1">Belongs to the ClpX chaperone family.</text>
</comment>